<dbReference type="Pfam" id="PF26069">
    <property type="entry name" value="DUF8026"/>
    <property type="match status" value="1"/>
</dbReference>
<evidence type="ECO:0000256" key="1">
    <source>
        <dbReference type="SAM" id="Phobius"/>
    </source>
</evidence>
<dbReference type="InterPro" id="IPR058339">
    <property type="entry name" value="DUF8026"/>
</dbReference>
<gene>
    <name evidence="2" type="ORF">Natoc_2496</name>
</gene>
<dbReference type="HOGENOM" id="CLU_2195083_0_0_2"/>
<dbReference type="STRING" id="694430.Natoc_2496"/>
<keyword evidence="1" id="KW-0472">Membrane</keyword>
<dbReference type="eggNOG" id="arCOG11486">
    <property type="taxonomic scope" value="Archaea"/>
</dbReference>
<name>L0K2E4_9EURY</name>
<accession>L0K2E4</accession>
<feature type="transmembrane region" description="Helical" evidence="1">
    <location>
        <begin position="6"/>
        <end position="27"/>
    </location>
</feature>
<dbReference type="EMBL" id="CP003929">
    <property type="protein sequence ID" value="AGB38268.1"/>
    <property type="molecule type" value="Genomic_DNA"/>
</dbReference>
<dbReference type="OrthoDB" id="306168at2157"/>
<dbReference type="AlphaFoldDB" id="L0K2E4"/>
<dbReference type="GeneID" id="14404180"/>
<evidence type="ECO:0000313" key="2">
    <source>
        <dbReference type="EMBL" id="AGB38268.1"/>
    </source>
</evidence>
<keyword evidence="1" id="KW-0812">Transmembrane</keyword>
<protein>
    <submittedName>
        <fullName evidence="2">Uncharacterized protein</fullName>
    </submittedName>
</protein>
<dbReference type="Proteomes" id="UP000010878">
    <property type="component" value="Chromosome"/>
</dbReference>
<keyword evidence="1" id="KW-1133">Transmembrane helix</keyword>
<evidence type="ECO:0000313" key="3">
    <source>
        <dbReference type="Proteomes" id="UP000010878"/>
    </source>
</evidence>
<sequence length="105" mass="12501">MVLTIEVVAMLVFTLTAFWGVATWALVRTMRQESRKVELLERQDRIDTYSPTALAELREWIEDNPDDPLVDDARRRHNECVETLRGTDDRFYDWSDEEIDRLERV</sequence>
<proteinExistence type="predicted"/>
<reference evidence="2 3" key="1">
    <citation type="submission" date="2012-11" db="EMBL/GenBank/DDBJ databases">
        <title>FINISHED of Natronococcus occultus SP4, DSM 3396.</title>
        <authorList>
            <consortium name="DOE Joint Genome Institute"/>
            <person name="Eisen J."/>
            <person name="Huntemann M."/>
            <person name="Wei C.-L."/>
            <person name="Han J."/>
            <person name="Detter J.C."/>
            <person name="Han C."/>
            <person name="Tapia R."/>
            <person name="Chen A."/>
            <person name="Kyrpides N."/>
            <person name="Mavromatis K."/>
            <person name="Markowitz V."/>
            <person name="Szeto E."/>
            <person name="Ivanova N."/>
            <person name="Mikhailova N."/>
            <person name="Ovchinnikova G."/>
            <person name="Pagani I."/>
            <person name="Pati A."/>
            <person name="Goodwin L."/>
            <person name="Nordberg H.P."/>
            <person name="Cantor M.N."/>
            <person name="Hua S.X."/>
            <person name="Woyke T."/>
            <person name="Eisen J."/>
            <person name="Klenk H.-P."/>
            <person name="Klenk H.-P."/>
        </authorList>
    </citation>
    <scope>NUCLEOTIDE SEQUENCE [LARGE SCALE GENOMIC DNA]</scope>
    <source>
        <strain evidence="2 3">SP4</strain>
    </source>
</reference>
<dbReference type="RefSeq" id="WP_015321709.1">
    <property type="nucleotide sequence ID" value="NC_019974.1"/>
</dbReference>
<organism evidence="2 3">
    <name type="scientific">Natronococcus occultus SP4</name>
    <dbReference type="NCBI Taxonomy" id="694430"/>
    <lineage>
        <taxon>Archaea</taxon>
        <taxon>Methanobacteriati</taxon>
        <taxon>Methanobacteriota</taxon>
        <taxon>Stenosarchaea group</taxon>
        <taxon>Halobacteria</taxon>
        <taxon>Halobacteriales</taxon>
        <taxon>Natrialbaceae</taxon>
        <taxon>Natronococcus</taxon>
    </lineage>
</organism>
<dbReference type="KEGG" id="nou:Natoc_2496"/>
<keyword evidence="3" id="KW-1185">Reference proteome</keyword>